<reference evidence="2 3" key="1">
    <citation type="submission" date="2016-07" db="EMBL/GenBank/DDBJ databases">
        <title>Pervasive Adenine N6-methylation of Active Genes in Fungi.</title>
        <authorList>
            <consortium name="DOE Joint Genome Institute"/>
            <person name="Mondo S.J."/>
            <person name="Dannebaum R.O."/>
            <person name="Kuo R.C."/>
            <person name="Labutti K."/>
            <person name="Haridas S."/>
            <person name="Kuo A."/>
            <person name="Salamov A."/>
            <person name="Ahrendt S.R."/>
            <person name="Lipzen A."/>
            <person name="Sullivan W."/>
            <person name="Andreopoulos W.B."/>
            <person name="Clum A."/>
            <person name="Lindquist E."/>
            <person name="Daum C."/>
            <person name="Ramamoorthy G.K."/>
            <person name="Gryganskyi A."/>
            <person name="Culley D."/>
            <person name="Magnuson J.K."/>
            <person name="James T.Y."/>
            <person name="O'Malley M.A."/>
            <person name="Stajich J.E."/>
            <person name="Spatafora J.W."/>
            <person name="Visel A."/>
            <person name="Grigoriev I.V."/>
        </authorList>
    </citation>
    <scope>NUCLEOTIDE SEQUENCE [LARGE SCALE GENOMIC DNA]</scope>
    <source>
        <strain evidence="2 3">62-1032</strain>
    </source>
</reference>
<proteinExistence type="predicted"/>
<organism evidence="2 3">
    <name type="scientific">Leucosporidium creatinivorum</name>
    <dbReference type="NCBI Taxonomy" id="106004"/>
    <lineage>
        <taxon>Eukaryota</taxon>
        <taxon>Fungi</taxon>
        <taxon>Dikarya</taxon>
        <taxon>Basidiomycota</taxon>
        <taxon>Pucciniomycotina</taxon>
        <taxon>Microbotryomycetes</taxon>
        <taxon>Leucosporidiales</taxon>
        <taxon>Leucosporidium</taxon>
    </lineage>
</organism>
<sequence>MDEGEARRSPAERKTTLPIAGERRRLIAGLHDSSSSVCSYAARRHSLTAAGQQLASKSAPARRRAKAEPASAGLPPLLNKGEVTSSTYQDQNENAGNSSDQPAHSSSERAKPSPSPQRFLLLLSAPSESPRLPLSPAQHPHPHVNPQEERCNSPPPPHRLDSLLQIPSKAHLSPPSNPNLFHRNTIS</sequence>
<protein>
    <submittedName>
        <fullName evidence="2">Uncharacterized protein</fullName>
    </submittedName>
</protein>
<feature type="region of interest" description="Disordered" evidence="1">
    <location>
        <begin position="1"/>
        <end position="21"/>
    </location>
</feature>
<dbReference type="AlphaFoldDB" id="A0A1Y2DM52"/>
<keyword evidence="3" id="KW-1185">Reference proteome</keyword>
<gene>
    <name evidence="2" type="ORF">BCR35DRAFT_198216</name>
</gene>
<dbReference type="InParanoid" id="A0A1Y2DM52"/>
<evidence type="ECO:0000313" key="2">
    <source>
        <dbReference type="EMBL" id="ORY60388.1"/>
    </source>
</evidence>
<evidence type="ECO:0000313" key="3">
    <source>
        <dbReference type="Proteomes" id="UP000193467"/>
    </source>
</evidence>
<feature type="region of interest" description="Disordered" evidence="1">
    <location>
        <begin position="47"/>
        <end position="187"/>
    </location>
</feature>
<name>A0A1Y2DM52_9BASI</name>
<accession>A0A1Y2DM52</accession>
<feature type="compositionally biased region" description="Polar residues" evidence="1">
    <location>
        <begin position="82"/>
        <end position="105"/>
    </location>
</feature>
<comment type="caution">
    <text evidence="2">The sequence shown here is derived from an EMBL/GenBank/DDBJ whole genome shotgun (WGS) entry which is preliminary data.</text>
</comment>
<dbReference type="Proteomes" id="UP000193467">
    <property type="component" value="Unassembled WGS sequence"/>
</dbReference>
<feature type="compositionally biased region" description="Polar residues" evidence="1">
    <location>
        <begin position="178"/>
        <end position="187"/>
    </location>
</feature>
<dbReference type="EMBL" id="MCGR01000074">
    <property type="protein sequence ID" value="ORY60388.1"/>
    <property type="molecule type" value="Genomic_DNA"/>
</dbReference>
<evidence type="ECO:0000256" key="1">
    <source>
        <dbReference type="SAM" id="MobiDB-lite"/>
    </source>
</evidence>